<dbReference type="PANTHER" id="PTHR15394">
    <property type="entry name" value="SERINE HYDROLASE RBBP9"/>
    <property type="match status" value="1"/>
</dbReference>
<dbReference type="AlphaFoldDB" id="A0A4Y3RBP4"/>
<evidence type="ECO:0008006" key="3">
    <source>
        <dbReference type="Google" id="ProtNLM"/>
    </source>
</evidence>
<proteinExistence type="predicted"/>
<dbReference type="RefSeq" id="WP_141292831.1">
    <property type="nucleotide sequence ID" value="NZ_BJMN01000004.1"/>
</dbReference>
<comment type="caution">
    <text evidence="1">The sequence shown here is derived from an EMBL/GenBank/DDBJ whole genome shotgun (WGS) entry which is preliminary data.</text>
</comment>
<dbReference type="GO" id="GO:0016787">
    <property type="term" value="F:hydrolase activity"/>
    <property type="evidence" value="ECO:0007669"/>
    <property type="project" value="InterPro"/>
</dbReference>
<name>A0A4Y3RBP4_9ACTN</name>
<keyword evidence="2" id="KW-1185">Reference proteome</keyword>
<dbReference type="InterPro" id="IPR010662">
    <property type="entry name" value="RBBP9/YdeN"/>
</dbReference>
<sequence length="193" mass="20927">MSEIVVSHGYGASDDSVWFPYLTKQLAQAGHRVTVPRLPETAAPRLEPWRKTYGEAVLAAGPAESTVLVGHSIGAVNVLRFLEQHDPAVHGVFAGVLLVAASAHEVGYDELAEFFEGGFDWERIRRSARNFRVLQAMDDPVNQPDPTEHVRLFVQGLGATAVVTPTGAHFGATPDDHVEVPEAVRLVTELLDA</sequence>
<accession>A0A4Y3RBP4</accession>
<organism evidence="1 2">
    <name type="scientific">Streptomyces gardneri</name>
    <dbReference type="NCBI Taxonomy" id="66892"/>
    <lineage>
        <taxon>Bacteria</taxon>
        <taxon>Bacillati</taxon>
        <taxon>Actinomycetota</taxon>
        <taxon>Actinomycetes</taxon>
        <taxon>Kitasatosporales</taxon>
        <taxon>Streptomycetaceae</taxon>
        <taxon>Streptomyces</taxon>
    </lineage>
</organism>
<dbReference type="InterPro" id="IPR029058">
    <property type="entry name" value="AB_hydrolase_fold"/>
</dbReference>
<dbReference type="Pfam" id="PF06821">
    <property type="entry name" value="Ser_hydrolase"/>
    <property type="match status" value="1"/>
</dbReference>
<evidence type="ECO:0000313" key="1">
    <source>
        <dbReference type="EMBL" id="GEB54884.1"/>
    </source>
</evidence>
<dbReference type="PANTHER" id="PTHR15394:SF3">
    <property type="entry name" value="SERINE HYDROLASE RBBP9"/>
    <property type="match status" value="1"/>
</dbReference>
<dbReference type="EMBL" id="BJMN01000004">
    <property type="protein sequence ID" value="GEB54884.1"/>
    <property type="molecule type" value="Genomic_DNA"/>
</dbReference>
<reference evidence="1 2" key="1">
    <citation type="submission" date="2019-06" db="EMBL/GenBank/DDBJ databases">
        <title>Whole genome shotgun sequence of Streptomyces gardneri NBRC 12865.</title>
        <authorList>
            <person name="Hosoyama A."/>
            <person name="Uohara A."/>
            <person name="Ohji S."/>
            <person name="Ichikawa N."/>
        </authorList>
    </citation>
    <scope>NUCLEOTIDE SEQUENCE [LARGE SCALE GENOMIC DNA]</scope>
    <source>
        <strain evidence="1 2">NBRC 12865</strain>
    </source>
</reference>
<protein>
    <recommendedName>
        <fullName evidence="3">Esterase</fullName>
    </recommendedName>
</protein>
<gene>
    <name evidence="1" type="ORF">SGA01_04890</name>
</gene>
<dbReference type="Gene3D" id="3.40.50.1820">
    <property type="entry name" value="alpha/beta hydrolase"/>
    <property type="match status" value="1"/>
</dbReference>
<dbReference type="SUPFAM" id="SSF53474">
    <property type="entry name" value="alpha/beta-Hydrolases"/>
    <property type="match status" value="1"/>
</dbReference>
<dbReference type="OrthoDB" id="9804993at2"/>
<dbReference type="Proteomes" id="UP000315226">
    <property type="component" value="Unassembled WGS sequence"/>
</dbReference>
<evidence type="ECO:0000313" key="2">
    <source>
        <dbReference type="Proteomes" id="UP000315226"/>
    </source>
</evidence>